<proteinExistence type="inferred from homology"/>
<organism evidence="3 4">
    <name type="scientific">Dactylosporangium darangshiense</name>
    <dbReference type="NCBI Taxonomy" id="579108"/>
    <lineage>
        <taxon>Bacteria</taxon>
        <taxon>Bacillati</taxon>
        <taxon>Actinomycetota</taxon>
        <taxon>Actinomycetes</taxon>
        <taxon>Micromonosporales</taxon>
        <taxon>Micromonosporaceae</taxon>
        <taxon>Dactylosporangium</taxon>
    </lineage>
</organism>
<dbReference type="EMBL" id="BAABAT010000023">
    <property type="protein sequence ID" value="GAA4256039.1"/>
    <property type="molecule type" value="Genomic_DNA"/>
</dbReference>
<comment type="similarity">
    <text evidence="1">Belongs to the YciI family.</text>
</comment>
<sequence>MKYLIMIYSNPASRAAWAGFDEEQRRAGYAAHEALRAEMAASGELVGAEALQQPESARIVAVRGGRAQVTDGPFAEVKEHLAGYYLVECDSIDRAVELAGRIPEAEFVTVEVRPVVSLR</sequence>
<gene>
    <name evidence="3" type="ORF">GCM10022255_067250</name>
</gene>
<accession>A0ABP8DHL4</accession>
<evidence type="ECO:0000256" key="1">
    <source>
        <dbReference type="ARBA" id="ARBA00007689"/>
    </source>
</evidence>
<dbReference type="PANTHER" id="PTHR35174:SF3">
    <property type="entry name" value="BLL7171 PROTEIN"/>
    <property type="match status" value="1"/>
</dbReference>
<comment type="caution">
    <text evidence="3">The sequence shown here is derived from an EMBL/GenBank/DDBJ whole genome shotgun (WGS) entry which is preliminary data.</text>
</comment>
<evidence type="ECO:0000313" key="4">
    <source>
        <dbReference type="Proteomes" id="UP001500620"/>
    </source>
</evidence>
<keyword evidence="4" id="KW-1185">Reference proteome</keyword>
<reference evidence="4" key="1">
    <citation type="journal article" date="2019" name="Int. J. Syst. Evol. Microbiol.">
        <title>The Global Catalogue of Microorganisms (GCM) 10K type strain sequencing project: providing services to taxonomists for standard genome sequencing and annotation.</title>
        <authorList>
            <consortium name="The Broad Institute Genomics Platform"/>
            <consortium name="The Broad Institute Genome Sequencing Center for Infectious Disease"/>
            <person name="Wu L."/>
            <person name="Ma J."/>
        </authorList>
    </citation>
    <scope>NUCLEOTIDE SEQUENCE [LARGE SCALE GENOMIC DNA]</scope>
    <source>
        <strain evidence="4">JCM 17441</strain>
    </source>
</reference>
<dbReference type="PANTHER" id="PTHR35174">
    <property type="entry name" value="BLL7171 PROTEIN-RELATED"/>
    <property type="match status" value="1"/>
</dbReference>
<dbReference type="InterPro" id="IPR011008">
    <property type="entry name" value="Dimeric_a/b-barrel"/>
</dbReference>
<dbReference type="InterPro" id="IPR005545">
    <property type="entry name" value="YCII"/>
</dbReference>
<evidence type="ECO:0000259" key="2">
    <source>
        <dbReference type="Pfam" id="PF03795"/>
    </source>
</evidence>
<dbReference type="Pfam" id="PF03795">
    <property type="entry name" value="YCII"/>
    <property type="match status" value="1"/>
</dbReference>
<evidence type="ECO:0000313" key="3">
    <source>
        <dbReference type="EMBL" id="GAA4256039.1"/>
    </source>
</evidence>
<dbReference type="Proteomes" id="UP001500620">
    <property type="component" value="Unassembled WGS sequence"/>
</dbReference>
<feature type="domain" description="YCII-related" evidence="2">
    <location>
        <begin position="1"/>
        <end position="117"/>
    </location>
</feature>
<dbReference type="SUPFAM" id="SSF54909">
    <property type="entry name" value="Dimeric alpha+beta barrel"/>
    <property type="match status" value="1"/>
</dbReference>
<dbReference type="RefSeq" id="WP_345133056.1">
    <property type="nucleotide sequence ID" value="NZ_BAABAT010000023.1"/>
</dbReference>
<dbReference type="Gene3D" id="3.30.70.1060">
    <property type="entry name" value="Dimeric alpha+beta barrel"/>
    <property type="match status" value="1"/>
</dbReference>
<name>A0ABP8DHL4_9ACTN</name>
<protein>
    <submittedName>
        <fullName evidence="3">YciI family protein</fullName>
    </submittedName>
</protein>